<gene>
    <name evidence="11" type="primary">apt</name>
    <name evidence="11" type="ordered locus">MICA_2012</name>
</gene>
<dbReference type="STRING" id="856793.MICA_2012"/>
<sequence length="169" mass="18396">MPFKAYIDDIPDFPEPGVVFRDISPLLAQKFPEVVHAFADLFPAHELADIDGFAGVDSRGFIFASALAAHCQKNFIMPRKAGKLPQPYAEAEYALEYGTAKLHLKPGSGNVIIIDDVLATGGTLKATAGLCQDAGYNVKGFAVLIDLKFLNDFQWNGMRARSVMTYDAP</sequence>
<evidence type="ECO:0000256" key="9">
    <source>
        <dbReference type="ARBA" id="ARBA00022726"/>
    </source>
</evidence>
<keyword evidence="6" id="KW-0963">Cytoplasm</keyword>
<evidence type="ECO:0000256" key="2">
    <source>
        <dbReference type="ARBA" id="ARBA00004496"/>
    </source>
</evidence>
<dbReference type="PANTHER" id="PTHR32315">
    <property type="entry name" value="ADENINE PHOSPHORIBOSYLTRANSFERASE"/>
    <property type="match status" value="1"/>
</dbReference>
<dbReference type="CDD" id="cd06223">
    <property type="entry name" value="PRTases_typeI"/>
    <property type="match status" value="1"/>
</dbReference>
<dbReference type="eggNOG" id="COG0503">
    <property type="taxonomic scope" value="Bacteria"/>
</dbReference>
<dbReference type="EMBL" id="CP002382">
    <property type="protein sequence ID" value="AEP10320.1"/>
    <property type="molecule type" value="Genomic_DNA"/>
</dbReference>
<evidence type="ECO:0000256" key="6">
    <source>
        <dbReference type="ARBA" id="ARBA00022490"/>
    </source>
</evidence>
<dbReference type="RefSeq" id="WP_014103543.1">
    <property type="nucleotide sequence ID" value="NC_016026.1"/>
</dbReference>
<dbReference type="EC" id="2.4.2.7" evidence="5"/>
<dbReference type="GO" id="GO:0006166">
    <property type="term" value="P:purine ribonucleoside salvage"/>
    <property type="evidence" value="ECO:0007669"/>
    <property type="project" value="UniProtKB-KW"/>
</dbReference>
<comment type="similarity">
    <text evidence="4">Belongs to the purine/pyrimidine phosphoribosyltransferase family.</text>
</comment>
<feature type="domain" description="Phosphoribosyltransferase" evidence="10">
    <location>
        <begin position="51"/>
        <end position="146"/>
    </location>
</feature>
<organism evidence="11 12">
    <name type="scientific">Micavibrio aeruginosavorus (strain ARL-13)</name>
    <dbReference type="NCBI Taxonomy" id="856793"/>
    <lineage>
        <taxon>Bacteria</taxon>
        <taxon>Pseudomonadati</taxon>
        <taxon>Bdellovibrionota</taxon>
        <taxon>Bdellovibrionia</taxon>
        <taxon>Bdellovibrionales</taxon>
        <taxon>Pseudobdellovibrionaceae</taxon>
        <taxon>Micavibrio</taxon>
    </lineage>
</organism>
<dbReference type="GO" id="GO:0005737">
    <property type="term" value="C:cytoplasm"/>
    <property type="evidence" value="ECO:0007669"/>
    <property type="project" value="UniProtKB-SubCell"/>
</dbReference>
<evidence type="ECO:0000256" key="7">
    <source>
        <dbReference type="ARBA" id="ARBA00022676"/>
    </source>
</evidence>
<evidence type="ECO:0000256" key="4">
    <source>
        <dbReference type="ARBA" id="ARBA00008391"/>
    </source>
</evidence>
<evidence type="ECO:0000256" key="3">
    <source>
        <dbReference type="ARBA" id="ARBA00004659"/>
    </source>
</evidence>
<comment type="pathway">
    <text evidence="3">Purine metabolism; AMP biosynthesis via salvage pathway; AMP from adenine: step 1/1.</text>
</comment>
<dbReference type="OrthoDB" id="9803963at2"/>
<dbReference type="NCBIfam" id="NF002636">
    <property type="entry name" value="PRK02304.1-5"/>
    <property type="match status" value="1"/>
</dbReference>
<dbReference type="Gene3D" id="3.40.50.2020">
    <property type="match status" value="1"/>
</dbReference>
<dbReference type="InterPro" id="IPR000836">
    <property type="entry name" value="PRTase_dom"/>
</dbReference>
<dbReference type="KEGG" id="mai:MICA_2012"/>
<comment type="catalytic activity">
    <reaction evidence="1">
        <text>AMP + diphosphate = 5-phospho-alpha-D-ribose 1-diphosphate + adenine</text>
        <dbReference type="Rhea" id="RHEA:16609"/>
        <dbReference type="ChEBI" id="CHEBI:16708"/>
        <dbReference type="ChEBI" id="CHEBI:33019"/>
        <dbReference type="ChEBI" id="CHEBI:58017"/>
        <dbReference type="ChEBI" id="CHEBI:456215"/>
        <dbReference type="EC" id="2.4.2.7"/>
    </reaction>
</comment>
<evidence type="ECO:0000256" key="8">
    <source>
        <dbReference type="ARBA" id="ARBA00022679"/>
    </source>
</evidence>
<dbReference type="InterPro" id="IPR029057">
    <property type="entry name" value="PRTase-like"/>
</dbReference>
<dbReference type="Proteomes" id="UP000009286">
    <property type="component" value="Chromosome"/>
</dbReference>
<dbReference type="GO" id="GO:0016208">
    <property type="term" value="F:AMP binding"/>
    <property type="evidence" value="ECO:0007669"/>
    <property type="project" value="TreeGrafter"/>
</dbReference>
<evidence type="ECO:0000256" key="5">
    <source>
        <dbReference type="ARBA" id="ARBA00011893"/>
    </source>
</evidence>
<dbReference type="SUPFAM" id="SSF53271">
    <property type="entry name" value="PRTase-like"/>
    <property type="match status" value="1"/>
</dbReference>
<dbReference type="HOGENOM" id="CLU_063339_3_3_5"/>
<keyword evidence="8 11" id="KW-0808">Transferase</keyword>
<dbReference type="GO" id="GO:0003999">
    <property type="term" value="F:adenine phosphoribosyltransferase activity"/>
    <property type="evidence" value="ECO:0007669"/>
    <property type="project" value="UniProtKB-EC"/>
</dbReference>
<comment type="subcellular location">
    <subcellularLocation>
        <location evidence="2">Cytoplasm</location>
    </subcellularLocation>
</comment>
<protein>
    <recommendedName>
        <fullName evidence="5">adenine phosphoribosyltransferase</fullName>
        <ecNumber evidence="5">2.4.2.7</ecNumber>
    </recommendedName>
</protein>
<dbReference type="GO" id="GO:0002055">
    <property type="term" value="F:adenine binding"/>
    <property type="evidence" value="ECO:0007669"/>
    <property type="project" value="TreeGrafter"/>
</dbReference>
<dbReference type="GO" id="GO:0006168">
    <property type="term" value="P:adenine salvage"/>
    <property type="evidence" value="ECO:0007669"/>
    <property type="project" value="TreeGrafter"/>
</dbReference>
<evidence type="ECO:0000259" key="10">
    <source>
        <dbReference type="Pfam" id="PF00156"/>
    </source>
</evidence>
<dbReference type="InterPro" id="IPR050054">
    <property type="entry name" value="UPRTase/APRTase"/>
</dbReference>
<name>G2KPV2_MICAA</name>
<dbReference type="Pfam" id="PF00156">
    <property type="entry name" value="Pribosyltran"/>
    <property type="match status" value="1"/>
</dbReference>
<keyword evidence="7 11" id="KW-0328">Glycosyltransferase</keyword>
<reference evidence="11 12" key="1">
    <citation type="journal article" date="2011" name="BMC Genomics">
        <title>Genomic insights into an obligate epibiotic bacterial predator: Micavibrio aeruginosavorus ARL-13.</title>
        <authorList>
            <person name="Wang Z."/>
            <person name="Kadouri D."/>
            <person name="Wu M."/>
        </authorList>
    </citation>
    <scope>NUCLEOTIDE SEQUENCE [LARGE SCALE GENOMIC DNA]</scope>
    <source>
        <strain evidence="11 12">ARL-13</strain>
    </source>
</reference>
<evidence type="ECO:0000256" key="1">
    <source>
        <dbReference type="ARBA" id="ARBA00000868"/>
    </source>
</evidence>
<proteinExistence type="inferred from homology"/>
<evidence type="ECO:0000313" key="12">
    <source>
        <dbReference type="Proteomes" id="UP000009286"/>
    </source>
</evidence>
<accession>G2KPV2</accession>
<dbReference type="PANTHER" id="PTHR32315:SF3">
    <property type="entry name" value="ADENINE PHOSPHORIBOSYLTRANSFERASE"/>
    <property type="match status" value="1"/>
</dbReference>
<dbReference type="AlphaFoldDB" id="G2KPV2"/>
<dbReference type="GO" id="GO:0044209">
    <property type="term" value="P:AMP salvage"/>
    <property type="evidence" value="ECO:0007669"/>
    <property type="project" value="TreeGrafter"/>
</dbReference>
<keyword evidence="12" id="KW-1185">Reference proteome</keyword>
<evidence type="ECO:0000313" key="11">
    <source>
        <dbReference type="EMBL" id="AEP10320.1"/>
    </source>
</evidence>
<keyword evidence="9" id="KW-0660">Purine salvage</keyword>